<dbReference type="PANTHER" id="PTHR30619:SF1">
    <property type="entry name" value="RECOMBINATION PROTEIN 2"/>
    <property type="match status" value="1"/>
</dbReference>
<feature type="transmembrane region" description="Helical" evidence="6">
    <location>
        <begin position="475"/>
        <end position="498"/>
    </location>
</feature>
<evidence type="ECO:0000256" key="5">
    <source>
        <dbReference type="ARBA" id="ARBA00023136"/>
    </source>
</evidence>
<dbReference type="InterPro" id="IPR025405">
    <property type="entry name" value="DUF4131"/>
</dbReference>
<proteinExistence type="predicted"/>
<keyword evidence="3 6" id="KW-0812">Transmembrane</keyword>
<dbReference type="Proteomes" id="UP000199559">
    <property type="component" value="Unassembled WGS sequence"/>
</dbReference>
<dbReference type="GO" id="GO:0005886">
    <property type="term" value="C:plasma membrane"/>
    <property type="evidence" value="ECO:0007669"/>
    <property type="project" value="UniProtKB-SubCell"/>
</dbReference>
<dbReference type="Pfam" id="PF03772">
    <property type="entry name" value="Competence"/>
    <property type="match status" value="1"/>
</dbReference>
<dbReference type="STRING" id="1144750.SAMN05443431_102333"/>
<dbReference type="NCBIfam" id="TIGR00360">
    <property type="entry name" value="ComEC_N-term"/>
    <property type="match status" value="1"/>
</dbReference>
<dbReference type="PANTHER" id="PTHR30619">
    <property type="entry name" value="DNA INTERNALIZATION/COMPETENCE PROTEIN COMEC/REC2"/>
    <property type="match status" value="1"/>
</dbReference>
<feature type="transmembrane region" description="Helical" evidence="6">
    <location>
        <begin position="31"/>
        <end position="50"/>
    </location>
</feature>
<evidence type="ECO:0000256" key="3">
    <source>
        <dbReference type="ARBA" id="ARBA00022692"/>
    </source>
</evidence>
<feature type="domain" description="ComEC/Rec2-related protein" evidence="7">
    <location>
        <begin position="234"/>
        <end position="497"/>
    </location>
</feature>
<accession>A0A1I3LCJ7</accession>
<feature type="transmembrane region" description="Helical" evidence="6">
    <location>
        <begin position="510"/>
        <end position="528"/>
    </location>
</feature>
<evidence type="ECO:0000313" key="10">
    <source>
        <dbReference type="Proteomes" id="UP000199559"/>
    </source>
</evidence>
<organism evidence="9 10">
    <name type="scientific">Olleya namhaensis</name>
    <dbReference type="NCBI Taxonomy" id="1144750"/>
    <lineage>
        <taxon>Bacteria</taxon>
        <taxon>Pseudomonadati</taxon>
        <taxon>Bacteroidota</taxon>
        <taxon>Flavobacteriia</taxon>
        <taxon>Flavobacteriales</taxon>
        <taxon>Flavobacteriaceae</taxon>
    </lineage>
</organism>
<feature type="transmembrane region" description="Helical" evidence="6">
    <location>
        <begin position="334"/>
        <end position="353"/>
    </location>
</feature>
<feature type="transmembrane region" description="Helical" evidence="6">
    <location>
        <begin position="416"/>
        <end position="443"/>
    </location>
</feature>
<reference evidence="10" key="1">
    <citation type="submission" date="2016-10" db="EMBL/GenBank/DDBJ databases">
        <authorList>
            <person name="Varghese N."/>
            <person name="Submissions S."/>
        </authorList>
    </citation>
    <scope>NUCLEOTIDE SEQUENCE [LARGE SCALE GENOMIC DNA]</scope>
    <source>
        <strain evidence="10">DSM 28881</strain>
    </source>
</reference>
<dbReference type="InterPro" id="IPR052159">
    <property type="entry name" value="Competence_DNA_uptake"/>
</dbReference>
<evidence type="ECO:0000256" key="2">
    <source>
        <dbReference type="ARBA" id="ARBA00022475"/>
    </source>
</evidence>
<feature type="transmembrane region" description="Helical" evidence="6">
    <location>
        <begin position="7"/>
        <end position="25"/>
    </location>
</feature>
<dbReference type="EMBL" id="FORM01000002">
    <property type="protein sequence ID" value="SFI82216.1"/>
    <property type="molecule type" value="Genomic_DNA"/>
</dbReference>
<feature type="transmembrane region" description="Helical" evidence="6">
    <location>
        <begin position="288"/>
        <end position="304"/>
    </location>
</feature>
<protein>
    <submittedName>
        <fullName evidence="9">Competence protein ComEC</fullName>
    </submittedName>
</protein>
<feature type="transmembrane region" description="Helical" evidence="6">
    <location>
        <begin position="387"/>
        <end position="410"/>
    </location>
</feature>
<gene>
    <name evidence="9" type="ORF">SAMN05443431_102333</name>
</gene>
<dbReference type="AlphaFoldDB" id="A0A1I3LCJ7"/>
<dbReference type="InterPro" id="IPR004477">
    <property type="entry name" value="ComEC_N"/>
</dbReference>
<evidence type="ECO:0000256" key="6">
    <source>
        <dbReference type="SAM" id="Phobius"/>
    </source>
</evidence>
<dbReference type="RefSeq" id="WP_090837953.1">
    <property type="nucleotide sequence ID" value="NZ_FORM01000002.1"/>
</dbReference>
<keyword evidence="4 6" id="KW-1133">Transmembrane helix</keyword>
<feature type="transmembrane region" description="Helical" evidence="6">
    <location>
        <begin position="57"/>
        <end position="75"/>
    </location>
</feature>
<keyword evidence="10" id="KW-1185">Reference proteome</keyword>
<feature type="transmembrane region" description="Helical" evidence="6">
    <location>
        <begin position="254"/>
        <end position="276"/>
    </location>
</feature>
<sequence length="676" mass="77419">MKLFHFSIIKFTLCLILGILLAKLITISTSYSFILAVIFTAITVLLYFILKKKKRFIFIYGISTYITFLFFGLFLTNINEDVRDASHFSHAINETTTSKIITFRVRETLKPNAYSHRYYVNILNVNTKHVSGKALLNIKKDSIHSALPIDAIYTTNVNLTKVKAPLNPDQFSYKNYLDKQQVHYQLYADHTTIFNLPHTSTSLFGYAATFRNYINTQLTAYKYTKDQLSIINALILGQRQNITKAVYDNYTNAGAIHILAVSGLHVGIILLLLNLIFSPLERLKHGKTIKTIILLILLWTYALIAGGSASIIRATTMFSIVAIGINLKRPTNIYNTLAISVFVLLLIKPNFLFDVGFQLSYAAVIAIVSFQPILEQLWTPKYKLPKLLWQTLTVTIAAQFGIIPISLYYFHQFPSLFWLSNLIVIPFLSMILGLGLLVITLALLSVPKSFISDAFGIVIDWMNHFFGWISSQETFLILDIPFTVVQVVVSYVFIFTIYKLYHYKNYKWMRLTLVSIILIQLTYIHNYYQTEGNRFLVFHKNRSTIIGQKHDNRLTLYSDIKHAESNTIIRSYAVKNALNTTTSKPLNSVYKLKNNYVLVVDSLGVFDIKNKAIDYVLLTQSPKLNLERLIDSLHPKGIIADGNNYKSYINKWTTTCKKRKLPFYHTGKTGTFIIDY</sequence>
<evidence type="ECO:0000259" key="7">
    <source>
        <dbReference type="Pfam" id="PF03772"/>
    </source>
</evidence>
<feature type="domain" description="DUF4131" evidence="8">
    <location>
        <begin position="30"/>
        <end position="189"/>
    </location>
</feature>
<comment type="subcellular location">
    <subcellularLocation>
        <location evidence="1">Cell membrane</location>
        <topology evidence="1">Multi-pass membrane protein</topology>
    </subcellularLocation>
</comment>
<feature type="transmembrane region" description="Helical" evidence="6">
    <location>
        <begin position="359"/>
        <end position="375"/>
    </location>
</feature>
<evidence type="ECO:0000259" key="8">
    <source>
        <dbReference type="Pfam" id="PF13567"/>
    </source>
</evidence>
<evidence type="ECO:0000256" key="4">
    <source>
        <dbReference type="ARBA" id="ARBA00022989"/>
    </source>
</evidence>
<evidence type="ECO:0000313" key="9">
    <source>
        <dbReference type="EMBL" id="SFI82216.1"/>
    </source>
</evidence>
<keyword evidence="5 6" id="KW-0472">Membrane</keyword>
<evidence type="ECO:0000256" key="1">
    <source>
        <dbReference type="ARBA" id="ARBA00004651"/>
    </source>
</evidence>
<dbReference type="Pfam" id="PF13567">
    <property type="entry name" value="DUF4131"/>
    <property type="match status" value="1"/>
</dbReference>
<keyword evidence="2" id="KW-1003">Cell membrane</keyword>
<name>A0A1I3LCJ7_9FLAO</name>